<dbReference type="SUPFAM" id="SSF51735">
    <property type="entry name" value="NAD(P)-binding Rossmann-fold domains"/>
    <property type="match status" value="1"/>
</dbReference>
<accession>A0ABN0QPD6</accession>
<organism evidence="5 6">
    <name type="scientific">Mycobacterium ulcerans str. Harvey</name>
    <dbReference type="NCBI Taxonomy" id="1299332"/>
    <lineage>
        <taxon>Bacteria</taxon>
        <taxon>Bacillati</taxon>
        <taxon>Actinomycetota</taxon>
        <taxon>Actinomycetes</taxon>
        <taxon>Mycobacteriales</taxon>
        <taxon>Mycobacteriaceae</taxon>
        <taxon>Mycobacterium</taxon>
        <taxon>Mycobacterium ulcerans group</taxon>
    </lineage>
</organism>
<keyword evidence="6" id="KW-1185">Reference proteome</keyword>
<evidence type="ECO:0000313" key="5">
    <source>
        <dbReference type="EMBL" id="EUA86536.1"/>
    </source>
</evidence>
<sequence length="428" mass="45468">MNCLSGEFVEASLALLPRGGHFVEIGKTDIRDTEVIAATHPGVIYRALDLLSVSPDHIQRTLAQLSPLFATDTLKPLPTTNYSIYQAISALRDMSQARHTGKIVLTAPVVVDPEGTVLITGGTGTLGALFAEHLVSAHGVRHLLLTSRRGPQAHGATDLQQRLTDLGAHVTITACDISDPEALAALVNSVPTQHRLTAVVHTAAVLADTPVTELTGDQLDQVLAPKIDAAWQLHQLTYEHNLSAFIMFSSMAGMIGSPGQGNYAAANTALDALADYRHRLGLPATSLAWSYWQTHTGLTAHLTDVDLARMTRLGLMPIATSHGLALFDAALATGQPVSIPAPINTHTLARHARDNTLAPILSALITTPRRRAASAATDLAARLNGLSPQQQQQTLATLVPRPPPPCWATTPPKASAQPPRSKTSESIR</sequence>
<dbReference type="InterPro" id="IPR050091">
    <property type="entry name" value="PKS_NRPS_Biosynth_Enz"/>
</dbReference>
<reference evidence="5 6" key="1">
    <citation type="submission" date="2014-01" db="EMBL/GenBank/DDBJ databases">
        <authorList>
            <person name="Dobos K."/>
            <person name="Lenaerts A."/>
            <person name="Ordway D."/>
            <person name="DeGroote M.A."/>
            <person name="Parker T."/>
            <person name="Sizemore C."/>
            <person name="Tallon L.J."/>
            <person name="Sadzewicz L.K."/>
            <person name="Sengamalay N."/>
            <person name="Fraser C.M."/>
            <person name="Hine E."/>
            <person name="Shefchek K.A."/>
            <person name="Das S.P."/>
            <person name="Tettelin H."/>
        </authorList>
    </citation>
    <scope>NUCLEOTIDE SEQUENCE [LARGE SCALE GENOMIC DNA]</scope>
    <source>
        <strain evidence="5 6">Harvey</strain>
    </source>
</reference>
<name>A0ABN0QPD6_MYCUL</name>
<dbReference type="Pfam" id="PF08659">
    <property type="entry name" value="KR"/>
    <property type="match status" value="1"/>
</dbReference>
<proteinExistence type="predicted"/>
<dbReference type="PANTHER" id="PTHR43775:SF51">
    <property type="entry name" value="INACTIVE PHENOLPHTHIOCEROL SYNTHESIS POLYKETIDE SYNTHASE TYPE I PKS1-RELATED"/>
    <property type="match status" value="1"/>
</dbReference>
<feature type="domain" description="Ketoreductase" evidence="3">
    <location>
        <begin position="115"/>
        <end position="295"/>
    </location>
</feature>
<evidence type="ECO:0000259" key="4">
    <source>
        <dbReference type="SMART" id="SM00829"/>
    </source>
</evidence>
<dbReference type="InterPro" id="IPR013968">
    <property type="entry name" value="PKS_KR"/>
</dbReference>
<dbReference type="InterPro" id="IPR036291">
    <property type="entry name" value="NAD(P)-bd_dom_sf"/>
</dbReference>
<feature type="domain" description="Enoyl reductase (ER)" evidence="4">
    <location>
        <begin position="1"/>
        <end position="105"/>
    </location>
</feature>
<dbReference type="SMART" id="SM00822">
    <property type="entry name" value="PKS_KR"/>
    <property type="match status" value="1"/>
</dbReference>
<dbReference type="Pfam" id="PF13602">
    <property type="entry name" value="ADH_zinc_N_2"/>
    <property type="match status" value="1"/>
</dbReference>
<dbReference type="InterPro" id="IPR057326">
    <property type="entry name" value="KR_dom"/>
</dbReference>
<dbReference type="EMBL" id="JAOL01000171">
    <property type="protein sequence ID" value="EUA86536.1"/>
    <property type="molecule type" value="Genomic_DNA"/>
</dbReference>
<evidence type="ECO:0000256" key="2">
    <source>
        <dbReference type="SAM" id="MobiDB-lite"/>
    </source>
</evidence>
<dbReference type="SMART" id="SM00829">
    <property type="entry name" value="PKS_ER"/>
    <property type="match status" value="1"/>
</dbReference>
<dbReference type="Gene3D" id="3.90.180.10">
    <property type="entry name" value="Medium-chain alcohol dehydrogenases, catalytic domain"/>
    <property type="match status" value="1"/>
</dbReference>
<dbReference type="Gene3D" id="3.40.50.720">
    <property type="entry name" value="NAD(P)-binding Rossmann-like Domain"/>
    <property type="match status" value="1"/>
</dbReference>
<evidence type="ECO:0000313" key="6">
    <source>
        <dbReference type="Proteomes" id="UP000020681"/>
    </source>
</evidence>
<protein>
    <submittedName>
        <fullName evidence="5">Polysaccharide biosynthesis family protein</fullName>
    </submittedName>
</protein>
<feature type="region of interest" description="Disordered" evidence="2">
    <location>
        <begin position="388"/>
        <end position="428"/>
    </location>
</feature>
<dbReference type="PANTHER" id="PTHR43775">
    <property type="entry name" value="FATTY ACID SYNTHASE"/>
    <property type="match status" value="1"/>
</dbReference>
<evidence type="ECO:0000259" key="3">
    <source>
        <dbReference type="SMART" id="SM00822"/>
    </source>
</evidence>
<keyword evidence="1" id="KW-0808">Transferase</keyword>
<gene>
    <name evidence="5" type="ORF">I551_7024</name>
</gene>
<dbReference type="CDD" id="cd08956">
    <property type="entry name" value="KR_3_FAS_SDR_x"/>
    <property type="match status" value="1"/>
</dbReference>
<comment type="caution">
    <text evidence="5">The sequence shown here is derived from an EMBL/GenBank/DDBJ whole genome shotgun (WGS) entry which is preliminary data.</text>
</comment>
<evidence type="ECO:0000256" key="1">
    <source>
        <dbReference type="ARBA" id="ARBA00022679"/>
    </source>
</evidence>
<dbReference type="InterPro" id="IPR020843">
    <property type="entry name" value="ER"/>
</dbReference>
<dbReference type="Proteomes" id="UP000020681">
    <property type="component" value="Unassembled WGS sequence"/>
</dbReference>